<dbReference type="AlphaFoldDB" id="A0A9X1NIP6"/>
<keyword evidence="1" id="KW-0472">Membrane</keyword>
<dbReference type="Proteomes" id="UP001138997">
    <property type="component" value="Unassembled WGS sequence"/>
</dbReference>
<name>A0A9X1NIP6_9ACTN</name>
<feature type="transmembrane region" description="Helical" evidence="1">
    <location>
        <begin position="96"/>
        <end position="114"/>
    </location>
</feature>
<evidence type="ECO:0000256" key="1">
    <source>
        <dbReference type="SAM" id="Phobius"/>
    </source>
</evidence>
<reference evidence="2" key="1">
    <citation type="submission" date="2021-11" db="EMBL/GenBank/DDBJ databases">
        <title>Streptomyces corallinus and Kineosporia corallina sp. nov., two new coral-derived marine actinobacteria.</title>
        <authorList>
            <person name="Buangrab K."/>
            <person name="Sutthacheep M."/>
            <person name="Yeemin T."/>
            <person name="Harunari E."/>
            <person name="Igarashi Y."/>
            <person name="Sripreechasak P."/>
            <person name="Kanchanasin P."/>
            <person name="Tanasupawat S."/>
            <person name="Phongsopitanun W."/>
        </authorList>
    </citation>
    <scope>NUCLEOTIDE SEQUENCE</scope>
    <source>
        <strain evidence="2">JCM 31032</strain>
    </source>
</reference>
<feature type="transmembrane region" description="Helical" evidence="1">
    <location>
        <begin position="59"/>
        <end position="76"/>
    </location>
</feature>
<feature type="transmembrane region" description="Helical" evidence="1">
    <location>
        <begin position="126"/>
        <end position="156"/>
    </location>
</feature>
<proteinExistence type="predicted"/>
<evidence type="ECO:0000313" key="3">
    <source>
        <dbReference type="Proteomes" id="UP001138997"/>
    </source>
</evidence>
<comment type="caution">
    <text evidence="2">The sequence shown here is derived from an EMBL/GenBank/DDBJ whole genome shotgun (WGS) entry which is preliminary data.</text>
</comment>
<gene>
    <name evidence="2" type="ORF">LR394_25650</name>
</gene>
<keyword evidence="3" id="KW-1185">Reference proteome</keyword>
<protein>
    <submittedName>
        <fullName evidence="2">Uncharacterized protein</fullName>
    </submittedName>
</protein>
<organism evidence="2 3">
    <name type="scientific">Kineosporia babensis</name>
    <dbReference type="NCBI Taxonomy" id="499548"/>
    <lineage>
        <taxon>Bacteria</taxon>
        <taxon>Bacillati</taxon>
        <taxon>Actinomycetota</taxon>
        <taxon>Actinomycetes</taxon>
        <taxon>Kineosporiales</taxon>
        <taxon>Kineosporiaceae</taxon>
        <taxon>Kineosporia</taxon>
    </lineage>
</organism>
<dbReference type="EMBL" id="JAJOMB010000015">
    <property type="protein sequence ID" value="MCD5314299.1"/>
    <property type="molecule type" value="Genomic_DNA"/>
</dbReference>
<feature type="transmembrane region" description="Helical" evidence="1">
    <location>
        <begin position="168"/>
        <end position="188"/>
    </location>
</feature>
<keyword evidence="1" id="KW-0812">Transmembrane</keyword>
<feature type="transmembrane region" description="Helical" evidence="1">
    <location>
        <begin position="26"/>
        <end position="47"/>
    </location>
</feature>
<feature type="transmembrane region" description="Helical" evidence="1">
    <location>
        <begin position="200"/>
        <end position="224"/>
    </location>
</feature>
<sequence length="227" mass="23399">MTSTTSSPESARSDTRQPFWRKPLRLTLAALATAVVGGSGSASMYLLTTDLDTDGNQPALLALLVVPALVLLPVLLRQLHDHEVIDSGVSTRASAALIGLGFAPLALAPLWSFLNNGNATIASDLVTVYVGLGLAGSVVGLVAAVVTLTVLALVLWRLRAAGRAADDVTAASVALAIGALVTGAVFSIGFFEDLTGNPVWFLLPALAAMSFGGSCACVGVRWAFRQR</sequence>
<keyword evidence="1" id="KW-1133">Transmembrane helix</keyword>
<evidence type="ECO:0000313" key="2">
    <source>
        <dbReference type="EMBL" id="MCD5314299.1"/>
    </source>
</evidence>
<accession>A0A9X1NIP6</accession>
<dbReference type="RefSeq" id="WP_231446696.1">
    <property type="nucleotide sequence ID" value="NZ_JAJOMB010000015.1"/>
</dbReference>